<dbReference type="PROSITE" id="PS50088">
    <property type="entry name" value="ANK_REPEAT"/>
    <property type="match status" value="1"/>
</dbReference>
<evidence type="ECO:0000313" key="3">
    <source>
        <dbReference type="Proteomes" id="UP000424490"/>
    </source>
</evidence>
<protein>
    <submittedName>
        <fullName evidence="2">Ankyrin repeat domain-containing protein</fullName>
    </submittedName>
</protein>
<gene>
    <name evidence="2" type="ORF">FOC40_08840</name>
</gene>
<dbReference type="InterPro" id="IPR002110">
    <property type="entry name" value="Ankyrin_rpt"/>
</dbReference>
<keyword evidence="1" id="KW-0040">ANK repeat</keyword>
<evidence type="ECO:0000256" key="1">
    <source>
        <dbReference type="PROSITE-ProRule" id="PRU00023"/>
    </source>
</evidence>
<evidence type="ECO:0000313" key="2">
    <source>
        <dbReference type="EMBL" id="QGS11500.1"/>
    </source>
</evidence>
<dbReference type="Gene3D" id="1.25.40.20">
    <property type="entry name" value="Ankyrin repeat-containing domain"/>
    <property type="match status" value="1"/>
</dbReference>
<dbReference type="RefSeq" id="WP_003794137.1">
    <property type="nucleotide sequence ID" value="NZ_CP046315.1"/>
</dbReference>
<reference evidence="2 3" key="1">
    <citation type="submission" date="2019-11" db="EMBL/GenBank/DDBJ databases">
        <title>FDA dAtabase for Regulatory Grade micrObial Sequences (FDA-ARGOS): Supporting development and validation of Infectious Disease Dx tests.</title>
        <authorList>
            <person name="Stonesifer R."/>
            <person name="Tallon L."/>
            <person name="Sadzewicz L."/>
            <person name="Vavikolanu K."/>
            <person name="Mehta A."/>
            <person name="Aluvathingal J."/>
            <person name="Nadendla S."/>
            <person name="Myers T."/>
            <person name="Yan Y."/>
            <person name="Sichtig H."/>
        </authorList>
    </citation>
    <scope>NUCLEOTIDE SEQUENCE [LARGE SCALE GENOMIC DNA]</scope>
    <source>
        <strain evidence="2 3">FDAARGOS_732</strain>
    </source>
</reference>
<dbReference type="SUPFAM" id="SSF48403">
    <property type="entry name" value="Ankyrin repeat"/>
    <property type="match status" value="1"/>
</dbReference>
<dbReference type="AlphaFoldDB" id="A0A857A7I7"/>
<sequence length="363" mass="40100">MRLRKTLPADIEQIIASGDVEAVVRAVERCEIGAYLRGSAYEPRLMHFPASEEITDFLLARGEDINSRDRYERTPIHARVRSRCLDQIPMLIARGGDINARDTSDQTALFDVVERFPVADVSRMMSWGADPLVVADSRVYGKATLVENVVAWHNFLDTPRALAVIRLLLSVGAPVGERVPIALRAMDRMRCTFITHGLPETISQATFDEASSALSELCALFGVEQREAQRAPGVGERLELDPSVPALRQYGELWDLLVPDSGQCQTLQGEVIRIAGRVGHEVYDNGGINWDRSFGKLLDQYLSVVRSGLPMPPDSVARAEAAVASLKSRSMSRQAVDDITELAVVWVRLNPVLVETDLPDVGR</sequence>
<feature type="repeat" description="ANK" evidence="1">
    <location>
        <begin position="71"/>
        <end position="103"/>
    </location>
</feature>
<name>A0A857A7I7_9ACTO</name>
<dbReference type="InterPro" id="IPR036770">
    <property type="entry name" value="Ankyrin_rpt-contain_sf"/>
</dbReference>
<accession>A0A857A7I7</accession>
<proteinExistence type="predicted"/>
<dbReference type="Proteomes" id="UP000424490">
    <property type="component" value="Chromosome"/>
</dbReference>
<organism evidence="2 3">
    <name type="scientific">Schaalia odontolytica</name>
    <dbReference type="NCBI Taxonomy" id="1660"/>
    <lineage>
        <taxon>Bacteria</taxon>
        <taxon>Bacillati</taxon>
        <taxon>Actinomycetota</taxon>
        <taxon>Actinomycetes</taxon>
        <taxon>Actinomycetales</taxon>
        <taxon>Actinomycetaceae</taxon>
        <taxon>Schaalia</taxon>
    </lineage>
</organism>
<dbReference type="EMBL" id="CP046315">
    <property type="protein sequence ID" value="QGS11500.1"/>
    <property type="molecule type" value="Genomic_DNA"/>
</dbReference>